<comment type="similarity">
    <text evidence="1 2">Belongs to the metallophosphoesterase superfamily. YfcE family.</text>
</comment>
<dbReference type="STRING" id="1128398.Curi_c03280"/>
<dbReference type="PANTHER" id="PTHR11124">
    <property type="entry name" value="VACUOLAR SORTING PROTEIN VPS29"/>
    <property type="match status" value="1"/>
</dbReference>
<accession>K0AUB1</accession>
<dbReference type="AlphaFoldDB" id="K0AUB1"/>
<dbReference type="Gene3D" id="3.60.21.10">
    <property type="match status" value="1"/>
</dbReference>
<sequence length="159" mass="17823">MKIGVISDTHGYIDGCLEKLKQIDNLNIIIHLGDYVKDAIKIENELGKKVIYVKGNCDFSENNVEEDKLIEIEGKKIFITHGHLYNVKSDMNRVFYRGKELDADMILFGHSHASMKIESENILILNPGSPTIPRGGSKKSIGIIEIVNGEIKSEIINID</sequence>
<dbReference type="Pfam" id="PF12850">
    <property type="entry name" value="Metallophos_2"/>
    <property type="match status" value="1"/>
</dbReference>
<dbReference type="InterPro" id="IPR024654">
    <property type="entry name" value="Calcineurin-like_PHP_lpxH"/>
</dbReference>
<dbReference type="EMBL" id="CP003326">
    <property type="protein sequence ID" value="AFS77408.1"/>
    <property type="molecule type" value="Genomic_DNA"/>
</dbReference>
<evidence type="ECO:0000313" key="5">
    <source>
        <dbReference type="Proteomes" id="UP000006094"/>
    </source>
</evidence>
<organism evidence="4 5">
    <name type="scientific">Gottschalkia acidurici (strain ATCC 7906 / DSM 604 / BCRC 14475 / CIP 104303 / KCTC 5404 / NCIMB 10678 / 9a)</name>
    <name type="common">Clostridium acidurici</name>
    <dbReference type="NCBI Taxonomy" id="1128398"/>
    <lineage>
        <taxon>Bacteria</taxon>
        <taxon>Bacillati</taxon>
        <taxon>Bacillota</taxon>
        <taxon>Tissierellia</taxon>
        <taxon>Tissierellales</taxon>
        <taxon>Gottschalkiaceae</taxon>
        <taxon>Gottschalkia</taxon>
    </lineage>
</organism>
<dbReference type="InterPro" id="IPR029052">
    <property type="entry name" value="Metallo-depent_PP-like"/>
</dbReference>
<protein>
    <recommendedName>
        <fullName evidence="2">Phosphoesterase</fullName>
        <ecNumber evidence="2">3.1.4.-</ecNumber>
    </recommendedName>
</protein>
<evidence type="ECO:0000256" key="2">
    <source>
        <dbReference type="RuleBase" id="RU362039"/>
    </source>
</evidence>
<feature type="domain" description="Calcineurin-like phosphoesterase" evidence="3">
    <location>
        <begin position="1"/>
        <end position="148"/>
    </location>
</feature>
<dbReference type="CDD" id="cd00841">
    <property type="entry name" value="MPP_YfcE"/>
    <property type="match status" value="1"/>
</dbReference>
<evidence type="ECO:0000256" key="1">
    <source>
        <dbReference type="ARBA" id="ARBA00008950"/>
    </source>
</evidence>
<dbReference type="NCBIfam" id="TIGR00040">
    <property type="entry name" value="yfcE"/>
    <property type="match status" value="1"/>
</dbReference>
<keyword evidence="5" id="KW-1185">Reference proteome</keyword>
<dbReference type="SUPFAM" id="SSF56300">
    <property type="entry name" value="Metallo-dependent phosphatases"/>
    <property type="match status" value="1"/>
</dbReference>
<proteinExistence type="inferred from homology"/>
<dbReference type="PATRIC" id="fig|1128398.3.peg.339"/>
<name>K0AUB1_GOTA9</name>
<dbReference type="OrthoDB" id="9800565at2"/>
<reference evidence="4 5" key="1">
    <citation type="journal article" date="2012" name="PLoS ONE">
        <title>The purine-utilizing bacterium Clostridium acidurici 9a: a genome-guided metabolic reconsideration.</title>
        <authorList>
            <person name="Hartwich K."/>
            <person name="Poehlein A."/>
            <person name="Daniel R."/>
        </authorList>
    </citation>
    <scope>NUCLEOTIDE SEQUENCE [LARGE SCALE GENOMIC DNA]</scope>
    <source>
        <strain evidence="5">ATCC 7906 / DSM 604 / BCRC 14475 / CIP 104303 / KCTC 5404 / NCIMB 10678 / 9a</strain>
    </source>
</reference>
<comment type="cofactor">
    <cofactor evidence="2">
        <name>a divalent metal cation</name>
        <dbReference type="ChEBI" id="CHEBI:60240"/>
    </cofactor>
</comment>
<dbReference type="GO" id="GO:0016787">
    <property type="term" value="F:hydrolase activity"/>
    <property type="evidence" value="ECO:0007669"/>
    <property type="project" value="UniProtKB-UniRule"/>
</dbReference>
<dbReference type="InterPro" id="IPR000979">
    <property type="entry name" value="Phosphodiesterase_MJ0936/Vps29"/>
</dbReference>
<evidence type="ECO:0000259" key="3">
    <source>
        <dbReference type="Pfam" id="PF12850"/>
    </source>
</evidence>
<dbReference type="EC" id="3.1.4.-" evidence="2"/>
<dbReference type="KEGG" id="cad:Curi_c03280"/>
<dbReference type="InterPro" id="IPR041802">
    <property type="entry name" value="MPP_YfcE"/>
</dbReference>
<dbReference type="Proteomes" id="UP000006094">
    <property type="component" value="Chromosome"/>
</dbReference>
<dbReference type="HOGENOM" id="CLU_063749_2_0_9"/>
<dbReference type="GO" id="GO:0046872">
    <property type="term" value="F:metal ion binding"/>
    <property type="evidence" value="ECO:0007669"/>
    <property type="project" value="UniProtKB-KW"/>
</dbReference>
<dbReference type="eggNOG" id="COG0622">
    <property type="taxonomic scope" value="Bacteria"/>
</dbReference>
<dbReference type="RefSeq" id="WP_014966545.1">
    <property type="nucleotide sequence ID" value="NC_018664.1"/>
</dbReference>
<evidence type="ECO:0000313" key="4">
    <source>
        <dbReference type="EMBL" id="AFS77408.1"/>
    </source>
</evidence>
<gene>
    <name evidence="4" type="primary">yfcE1</name>
    <name evidence="4" type="ordered locus">Curi_c03280</name>
</gene>
<keyword evidence="2" id="KW-0479">Metal-binding</keyword>